<keyword evidence="5" id="KW-0464">Manganese</keyword>
<dbReference type="Proteomes" id="UP001501442">
    <property type="component" value="Unassembled WGS sequence"/>
</dbReference>
<evidence type="ECO:0000256" key="5">
    <source>
        <dbReference type="ARBA" id="ARBA00023211"/>
    </source>
</evidence>
<evidence type="ECO:0000256" key="3">
    <source>
        <dbReference type="ARBA" id="ARBA00022801"/>
    </source>
</evidence>
<evidence type="ECO:0000256" key="7">
    <source>
        <dbReference type="RuleBase" id="RU361152"/>
    </source>
</evidence>
<keyword evidence="6 7" id="KW-0326">Glycosidase</keyword>
<feature type="domain" description="Glycosyl hydrolase family 4 C-terminal" evidence="8">
    <location>
        <begin position="191"/>
        <end position="395"/>
    </location>
</feature>
<dbReference type="SUPFAM" id="SSF51735">
    <property type="entry name" value="NAD(P)-binding Rossmann-fold domains"/>
    <property type="match status" value="1"/>
</dbReference>
<reference evidence="10" key="1">
    <citation type="journal article" date="2019" name="Int. J. Syst. Evol. Microbiol.">
        <title>The Global Catalogue of Microorganisms (GCM) 10K type strain sequencing project: providing services to taxonomists for standard genome sequencing and annotation.</title>
        <authorList>
            <consortium name="The Broad Institute Genomics Platform"/>
            <consortium name="The Broad Institute Genome Sequencing Center for Infectious Disease"/>
            <person name="Wu L."/>
            <person name="Ma J."/>
        </authorList>
    </citation>
    <scope>NUCLEOTIDE SEQUENCE [LARGE SCALE GENOMIC DNA]</scope>
    <source>
        <strain evidence="10">JCM 17939</strain>
    </source>
</reference>
<evidence type="ECO:0000256" key="4">
    <source>
        <dbReference type="ARBA" id="ARBA00023027"/>
    </source>
</evidence>
<gene>
    <name evidence="9" type="ORF">GCM10023196_019980</name>
</gene>
<dbReference type="Pfam" id="PF02056">
    <property type="entry name" value="Glyco_hydro_4"/>
    <property type="match status" value="1"/>
</dbReference>
<dbReference type="PANTHER" id="PTHR32092:SF5">
    <property type="entry name" value="6-PHOSPHO-BETA-GLUCOSIDASE"/>
    <property type="match status" value="1"/>
</dbReference>
<sequence>MKITVVGGGSTYTPELVEGFARRAGVLPVDELVLHDVDPERLRVVGGLAGRILARHAFPGRLTTTTDLAQALDGAAAVLIQLRVGGQAARLTDETLPNKFGLIGQETTGPGGFAKALRTVPLVLDIAAEVRRLAKPDAWIVDFTNPVGIVTRALLDAGHRAVGLCNVAIKFQRSMADRFGVDADRVRLGHAGLNHLSWVRSITVDGEERLPGLLSGDTLAEIAEEVRLPAGLLRDLNAIPSYYLHYFYCTDHELDRQRTGSHRAEQVQAIERELLALYEDPDLDHKPEILERRGGAYYSEAAAALVTSLLTGDGAHHYVDVRNDGVLEGLPDEAVVEVPAHVDTAGPRPVAVPPLPPEMLGLVQAVTAYETLTIEAALTGDRSVARRALLANPLVRQWDLAAPMSDAILEANRSHLPRFFGEESVNG</sequence>
<dbReference type="Gene3D" id="3.90.110.10">
    <property type="entry name" value="Lactate dehydrogenase/glycoside hydrolase, family 4, C-terminal"/>
    <property type="match status" value="1"/>
</dbReference>
<evidence type="ECO:0000256" key="1">
    <source>
        <dbReference type="ARBA" id="ARBA00010141"/>
    </source>
</evidence>
<comment type="similarity">
    <text evidence="1 7">Belongs to the glycosyl hydrolase 4 family.</text>
</comment>
<dbReference type="SUPFAM" id="SSF56327">
    <property type="entry name" value="LDH C-terminal domain-like"/>
    <property type="match status" value="1"/>
</dbReference>
<evidence type="ECO:0000256" key="6">
    <source>
        <dbReference type="ARBA" id="ARBA00023295"/>
    </source>
</evidence>
<keyword evidence="4 7" id="KW-0520">NAD</keyword>
<keyword evidence="3 7" id="KW-0378">Hydrolase</keyword>
<dbReference type="InterPro" id="IPR022616">
    <property type="entry name" value="Glyco_hydro_4_C"/>
</dbReference>
<comment type="cofactor">
    <cofactor evidence="7">
        <name>NAD(+)</name>
        <dbReference type="ChEBI" id="CHEBI:57540"/>
    </cofactor>
    <text evidence="7">Binds 1 NAD(+) per subunit.</text>
</comment>
<proteinExistence type="inferred from homology"/>
<dbReference type="InterPro" id="IPR015955">
    <property type="entry name" value="Lactate_DH/Glyco_Ohase_4_C"/>
</dbReference>
<protein>
    <submittedName>
        <fullName evidence="9">6-phospho-beta-glucosidase</fullName>
    </submittedName>
</protein>
<keyword evidence="2" id="KW-0479">Metal-binding</keyword>
<dbReference type="Pfam" id="PF11975">
    <property type="entry name" value="Glyco_hydro_4C"/>
    <property type="match status" value="1"/>
</dbReference>
<dbReference type="Gene3D" id="3.40.50.720">
    <property type="entry name" value="NAD(P)-binding Rossmann-like Domain"/>
    <property type="match status" value="1"/>
</dbReference>
<dbReference type="InterPro" id="IPR001088">
    <property type="entry name" value="Glyco_hydro_4"/>
</dbReference>
<dbReference type="PRINTS" id="PR00732">
    <property type="entry name" value="GLHYDRLASE4"/>
</dbReference>
<evidence type="ECO:0000313" key="9">
    <source>
        <dbReference type="EMBL" id="GAA4623512.1"/>
    </source>
</evidence>
<evidence type="ECO:0000313" key="10">
    <source>
        <dbReference type="Proteomes" id="UP001501442"/>
    </source>
</evidence>
<keyword evidence="10" id="KW-1185">Reference proteome</keyword>
<organism evidence="9 10">
    <name type="scientific">Actinoallomurus vinaceus</name>
    <dbReference type="NCBI Taxonomy" id="1080074"/>
    <lineage>
        <taxon>Bacteria</taxon>
        <taxon>Bacillati</taxon>
        <taxon>Actinomycetota</taxon>
        <taxon>Actinomycetes</taxon>
        <taxon>Streptosporangiales</taxon>
        <taxon>Thermomonosporaceae</taxon>
        <taxon>Actinoallomurus</taxon>
    </lineage>
</organism>
<evidence type="ECO:0000259" key="8">
    <source>
        <dbReference type="Pfam" id="PF11975"/>
    </source>
</evidence>
<name>A0ABP8U7S3_9ACTN</name>
<dbReference type="RefSeq" id="WP_345430379.1">
    <property type="nucleotide sequence ID" value="NZ_BAABHK010000002.1"/>
</dbReference>
<dbReference type="InterPro" id="IPR036291">
    <property type="entry name" value="NAD(P)-bd_dom_sf"/>
</dbReference>
<comment type="caution">
    <text evidence="9">The sequence shown here is derived from an EMBL/GenBank/DDBJ whole genome shotgun (WGS) entry which is preliminary data.</text>
</comment>
<dbReference type="PANTHER" id="PTHR32092">
    <property type="entry name" value="6-PHOSPHO-BETA-GLUCOSIDASE-RELATED"/>
    <property type="match status" value="1"/>
</dbReference>
<evidence type="ECO:0000256" key="2">
    <source>
        <dbReference type="ARBA" id="ARBA00022723"/>
    </source>
</evidence>
<dbReference type="EMBL" id="BAABHK010000002">
    <property type="protein sequence ID" value="GAA4623512.1"/>
    <property type="molecule type" value="Genomic_DNA"/>
</dbReference>
<accession>A0ABP8U7S3</accession>
<dbReference type="CDD" id="cd05296">
    <property type="entry name" value="GH4_P_beta_glucosidase"/>
    <property type="match status" value="1"/>
</dbReference>